<dbReference type="InterPro" id="IPR040758">
    <property type="entry name" value="PrmC_N"/>
</dbReference>
<evidence type="ECO:0000313" key="9">
    <source>
        <dbReference type="Proteomes" id="UP001332192"/>
    </source>
</evidence>
<dbReference type="EMBL" id="CP141615">
    <property type="protein sequence ID" value="WRP18976.1"/>
    <property type="molecule type" value="Genomic_DNA"/>
</dbReference>
<accession>A0ABZ1C2L2</accession>
<dbReference type="CDD" id="cd02440">
    <property type="entry name" value="AdoMet_MTases"/>
    <property type="match status" value="1"/>
</dbReference>
<comment type="catalytic activity">
    <reaction evidence="4 5">
        <text>L-glutaminyl-[peptide chain release factor] + S-adenosyl-L-methionine = N(5)-methyl-L-glutaminyl-[peptide chain release factor] + S-adenosyl-L-homocysteine + H(+)</text>
        <dbReference type="Rhea" id="RHEA:42896"/>
        <dbReference type="Rhea" id="RHEA-COMP:10271"/>
        <dbReference type="Rhea" id="RHEA-COMP:10272"/>
        <dbReference type="ChEBI" id="CHEBI:15378"/>
        <dbReference type="ChEBI" id="CHEBI:30011"/>
        <dbReference type="ChEBI" id="CHEBI:57856"/>
        <dbReference type="ChEBI" id="CHEBI:59789"/>
        <dbReference type="ChEBI" id="CHEBI:61891"/>
        <dbReference type="EC" id="2.1.1.297"/>
    </reaction>
</comment>
<keyword evidence="9" id="KW-1185">Reference proteome</keyword>
<evidence type="ECO:0000256" key="3">
    <source>
        <dbReference type="ARBA" id="ARBA00022691"/>
    </source>
</evidence>
<sequence length="308" mass="33101">MSSAAPHVAADFLRLAQGYLARHGVATPRLDAEVLLASVLGISRLELYARLDEPLERHEVDAYRDALRRRAAREPVAYIVGYREFYGLRMRVGPGVLIPRPETEYLVELALSSTEEAAPVRVADACTGSGAVAVAIAVRRPQACVVGTDVSEQALAFAAVNGRAHVPGGRVRWIRADGLRALAEASYDLVVSNPPYVPSGEMRALAPEIRHYEPREALDGGEDGLRTARELAREAMKVLRPGGVLIMELGTPAQARRLAAECLRAGGAYREAVAAEDPVSRVPALVARRAGEAPPGIRWPVGGGRTWP</sequence>
<proteinExistence type="inferred from homology"/>
<keyword evidence="1 5" id="KW-0489">Methyltransferase</keyword>
<dbReference type="PANTHER" id="PTHR18895:SF74">
    <property type="entry name" value="MTRF1L RELEASE FACTOR GLUTAMINE METHYLTRANSFERASE"/>
    <property type="match status" value="1"/>
</dbReference>
<evidence type="ECO:0000256" key="2">
    <source>
        <dbReference type="ARBA" id="ARBA00022679"/>
    </source>
</evidence>
<dbReference type="InterPro" id="IPR004556">
    <property type="entry name" value="HemK-like"/>
</dbReference>
<name>A0ABZ1C2L2_9FIRM</name>
<feature type="domain" description="Methyltransferase small" evidence="6">
    <location>
        <begin position="115"/>
        <end position="199"/>
    </location>
</feature>
<dbReference type="Pfam" id="PF05175">
    <property type="entry name" value="MTS"/>
    <property type="match status" value="1"/>
</dbReference>
<evidence type="ECO:0000259" key="6">
    <source>
        <dbReference type="Pfam" id="PF05175"/>
    </source>
</evidence>
<comment type="function">
    <text evidence="5">Methylates the class 1 translation termination release factors RF1/PrfA and RF2/PrfB on the glutamine residue of the universally conserved GGQ motif.</text>
</comment>
<keyword evidence="2 5" id="KW-0808">Transferase</keyword>
<protein>
    <recommendedName>
        <fullName evidence="5">Release factor glutamine methyltransferase</fullName>
        <shortName evidence="5">RF MTase</shortName>
        <ecNumber evidence="5">2.1.1.297</ecNumber>
    </recommendedName>
    <alternativeName>
        <fullName evidence="5">N5-glutamine methyltransferase PrmC</fullName>
    </alternativeName>
    <alternativeName>
        <fullName evidence="5">Protein-(glutamine-N5) MTase PrmC</fullName>
    </alternativeName>
    <alternativeName>
        <fullName evidence="5">Protein-glutamine N-methyltransferase PrmC</fullName>
    </alternativeName>
</protein>
<dbReference type="PROSITE" id="PS00092">
    <property type="entry name" value="N6_MTASE"/>
    <property type="match status" value="1"/>
</dbReference>
<dbReference type="NCBIfam" id="TIGR00536">
    <property type="entry name" value="hemK_fam"/>
    <property type="match status" value="1"/>
</dbReference>
<evidence type="ECO:0000313" key="8">
    <source>
        <dbReference type="EMBL" id="WRP18976.1"/>
    </source>
</evidence>
<dbReference type="EC" id="2.1.1.297" evidence="5"/>
<organism evidence="8 9">
    <name type="scientific">Carboxydichorda subterranea</name>
    <dbReference type="NCBI Taxonomy" id="3109565"/>
    <lineage>
        <taxon>Bacteria</taxon>
        <taxon>Bacillati</taxon>
        <taxon>Bacillota</taxon>
        <taxon>Limnochordia</taxon>
        <taxon>Limnochordales</taxon>
        <taxon>Geochordaceae</taxon>
        <taxon>Carboxydichorda</taxon>
    </lineage>
</organism>
<comment type="caution">
    <text evidence="5">Lacks conserved residue(s) required for the propagation of feature annotation.</text>
</comment>
<dbReference type="InterPro" id="IPR029063">
    <property type="entry name" value="SAM-dependent_MTases_sf"/>
</dbReference>
<dbReference type="InterPro" id="IPR019874">
    <property type="entry name" value="RF_methyltr_PrmC"/>
</dbReference>
<dbReference type="GO" id="GO:0102559">
    <property type="term" value="F:peptide chain release factor N(5)-glutamine methyltransferase activity"/>
    <property type="evidence" value="ECO:0007669"/>
    <property type="project" value="UniProtKB-EC"/>
</dbReference>
<comment type="similarity">
    <text evidence="5">Belongs to the protein N5-glutamine methyltransferase family. PrmC subfamily.</text>
</comment>
<dbReference type="InterPro" id="IPR050320">
    <property type="entry name" value="N5-glutamine_MTase"/>
</dbReference>
<gene>
    <name evidence="5 8" type="primary">prmC</name>
    <name evidence="8" type="ORF">U7230_12740</name>
</gene>
<dbReference type="GO" id="GO:0032259">
    <property type="term" value="P:methylation"/>
    <property type="evidence" value="ECO:0007669"/>
    <property type="project" value="UniProtKB-KW"/>
</dbReference>
<feature type="binding site" evidence="5">
    <location>
        <begin position="193"/>
        <end position="196"/>
    </location>
    <ligand>
        <name>substrate</name>
    </ligand>
</feature>
<dbReference type="Gene3D" id="1.10.8.10">
    <property type="entry name" value="DNA helicase RuvA subunit, C-terminal domain"/>
    <property type="match status" value="1"/>
</dbReference>
<feature type="domain" description="Release factor glutamine methyltransferase N-terminal" evidence="7">
    <location>
        <begin position="13"/>
        <end position="81"/>
    </location>
</feature>
<dbReference type="InterPro" id="IPR002052">
    <property type="entry name" value="DNA_methylase_N6_adenine_CS"/>
</dbReference>
<dbReference type="InterPro" id="IPR007848">
    <property type="entry name" value="Small_mtfrase_dom"/>
</dbReference>
<evidence type="ECO:0000256" key="1">
    <source>
        <dbReference type="ARBA" id="ARBA00022603"/>
    </source>
</evidence>
<reference evidence="8 9" key="1">
    <citation type="journal article" date="2024" name="Front. Microbiol.">
        <title>Novel thermophilic genera Geochorda gen. nov. and Carboxydochorda gen. nov. from the deep terrestrial subsurface reveal the ecophysiological diversity in the class Limnochordia.</title>
        <authorList>
            <person name="Karnachuk O.V."/>
            <person name="Lukina A.P."/>
            <person name="Avakyan M.R."/>
            <person name="Kadnikov V.V."/>
            <person name="Begmatov S."/>
            <person name="Beletsky A.V."/>
            <person name="Vlasova K.G."/>
            <person name="Novikov A.A."/>
            <person name="Shcherbakova V.A."/>
            <person name="Mardanov A.V."/>
            <person name="Ravin N.V."/>
        </authorList>
    </citation>
    <scope>NUCLEOTIDE SEQUENCE [LARGE SCALE GENOMIC DNA]</scope>
    <source>
        <strain evidence="8 9">L945</strain>
    </source>
</reference>
<dbReference type="HAMAP" id="MF_02126">
    <property type="entry name" value="RF_methyltr_PrmC"/>
    <property type="match status" value="1"/>
</dbReference>
<evidence type="ECO:0000259" key="7">
    <source>
        <dbReference type="Pfam" id="PF17827"/>
    </source>
</evidence>
<dbReference type="PANTHER" id="PTHR18895">
    <property type="entry name" value="HEMK METHYLTRANSFERASE"/>
    <property type="match status" value="1"/>
</dbReference>
<dbReference type="RefSeq" id="WP_324718246.1">
    <property type="nucleotide sequence ID" value="NZ_CP141615.1"/>
</dbReference>
<evidence type="ECO:0000256" key="5">
    <source>
        <dbReference type="HAMAP-Rule" id="MF_02126"/>
    </source>
</evidence>
<dbReference type="Pfam" id="PF17827">
    <property type="entry name" value="PrmC_N"/>
    <property type="match status" value="1"/>
</dbReference>
<dbReference type="SUPFAM" id="SSF53335">
    <property type="entry name" value="S-adenosyl-L-methionine-dependent methyltransferases"/>
    <property type="match status" value="1"/>
</dbReference>
<dbReference type="NCBIfam" id="TIGR03534">
    <property type="entry name" value="RF_mod_PrmC"/>
    <property type="match status" value="1"/>
</dbReference>
<evidence type="ECO:0000256" key="4">
    <source>
        <dbReference type="ARBA" id="ARBA00048391"/>
    </source>
</evidence>
<keyword evidence="3 5" id="KW-0949">S-adenosyl-L-methionine</keyword>
<feature type="binding site" evidence="5">
    <location>
        <position position="193"/>
    </location>
    <ligand>
        <name>S-adenosyl-L-methionine</name>
        <dbReference type="ChEBI" id="CHEBI:59789"/>
    </ligand>
</feature>
<dbReference type="Gene3D" id="3.40.50.150">
    <property type="entry name" value="Vaccinia Virus protein VP39"/>
    <property type="match status" value="1"/>
</dbReference>
<dbReference type="Proteomes" id="UP001332192">
    <property type="component" value="Chromosome"/>
</dbReference>
<feature type="binding site" evidence="5">
    <location>
        <position position="149"/>
    </location>
    <ligand>
        <name>S-adenosyl-L-methionine</name>
        <dbReference type="ChEBI" id="CHEBI:59789"/>
    </ligand>
</feature>